<sequence>MDVAEVAKLYENLSIADEDGYVLEVSEEATVDRVKDVDRCLVGQVLTGKKVNREAFKGLIEQIWNPFGQVGVKLVVDNTFMFYIVNQEDRNRIWQRGPWHFGKSLIALEKQEGSENISKLGFNKADFWVQIHDISILCMNQRVAKWIAEQIGEVPLKRWLRLKLGKTEEVTMVSLKYERLPEFCYTCGRIRHGIMEYLDVEARKAVLDGSPTKFGAWLKAIILEKSNPRTNSQGIGSSLEKMKSVEGSREGNGEGSDIWRPGSLDSHKVDQASSAAATSGKMIGALIPVTIGGPSNVEDMCVDGPGVGPEISLSVLGYPNNNHNSRAQSEEVDVDMQNDKTSNSETQNIVEERITHVLPISQTQVNTSPILISSP</sequence>
<dbReference type="Pfam" id="PF14392">
    <property type="entry name" value="zf-CCHC_4"/>
    <property type="match status" value="1"/>
</dbReference>
<keyword evidence="5" id="KW-1185">Reference proteome</keyword>
<dbReference type="OrthoDB" id="1029220at2759"/>
<feature type="domain" description="DUF4283" evidence="2">
    <location>
        <begin position="37"/>
        <end position="110"/>
    </location>
</feature>
<dbReference type="PANTHER" id="PTHR31286:SF167">
    <property type="entry name" value="OS09G0268800 PROTEIN"/>
    <property type="match status" value="1"/>
</dbReference>
<dbReference type="InterPro" id="IPR040256">
    <property type="entry name" value="At4g02000-like"/>
</dbReference>
<protein>
    <recommendedName>
        <fullName evidence="6">DUF4283 domain-containing protein</fullName>
    </recommendedName>
</protein>
<dbReference type="InterPro" id="IPR025836">
    <property type="entry name" value="Zn_knuckle_CX2CX4HX4C"/>
</dbReference>
<proteinExistence type="predicted"/>
<feature type="region of interest" description="Disordered" evidence="1">
    <location>
        <begin position="324"/>
        <end position="346"/>
    </location>
</feature>
<organism evidence="4 5">
    <name type="scientific">Acer yangbiense</name>
    <dbReference type="NCBI Taxonomy" id="1000413"/>
    <lineage>
        <taxon>Eukaryota</taxon>
        <taxon>Viridiplantae</taxon>
        <taxon>Streptophyta</taxon>
        <taxon>Embryophyta</taxon>
        <taxon>Tracheophyta</taxon>
        <taxon>Spermatophyta</taxon>
        <taxon>Magnoliopsida</taxon>
        <taxon>eudicotyledons</taxon>
        <taxon>Gunneridae</taxon>
        <taxon>Pentapetalae</taxon>
        <taxon>rosids</taxon>
        <taxon>malvids</taxon>
        <taxon>Sapindales</taxon>
        <taxon>Sapindaceae</taxon>
        <taxon>Hippocastanoideae</taxon>
        <taxon>Acereae</taxon>
        <taxon>Acer</taxon>
    </lineage>
</organism>
<dbReference type="Pfam" id="PF14111">
    <property type="entry name" value="DUF4283"/>
    <property type="match status" value="1"/>
</dbReference>
<feature type="compositionally biased region" description="Basic and acidic residues" evidence="1">
    <location>
        <begin position="240"/>
        <end position="252"/>
    </location>
</feature>
<feature type="region of interest" description="Disordered" evidence="1">
    <location>
        <begin position="230"/>
        <end position="275"/>
    </location>
</feature>
<evidence type="ECO:0000313" key="4">
    <source>
        <dbReference type="EMBL" id="TXG68547.1"/>
    </source>
</evidence>
<evidence type="ECO:0000259" key="2">
    <source>
        <dbReference type="Pfam" id="PF14111"/>
    </source>
</evidence>
<gene>
    <name evidence="4" type="ORF">EZV62_003482</name>
</gene>
<evidence type="ECO:0000313" key="5">
    <source>
        <dbReference type="Proteomes" id="UP000323000"/>
    </source>
</evidence>
<comment type="caution">
    <text evidence="4">The sequence shown here is derived from an EMBL/GenBank/DDBJ whole genome shotgun (WGS) entry which is preliminary data.</text>
</comment>
<accession>A0A5C7IGV6</accession>
<evidence type="ECO:0000259" key="3">
    <source>
        <dbReference type="Pfam" id="PF14392"/>
    </source>
</evidence>
<reference evidence="5" key="1">
    <citation type="journal article" date="2019" name="Gigascience">
        <title>De novo genome assembly of the endangered Acer yangbiense, a plant species with extremely small populations endemic to Yunnan Province, China.</title>
        <authorList>
            <person name="Yang J."/>
            <person name="Wariss H.M."/>
            <person name="Tao L."/>
            <person name="Zhang R."/>
            <person name="Yun Q."/>
            <person name="Hollingsworth P."/>
            <person name="Dao Z."/>
            <person name="Luo G."/>
            <person name="Guo H."/>
            <person name="Ma Y."/>
            <person name="Sun W."/>
        </authorList>
    </citation>
    <scope>NUCLEOTIDE SEQUENCE [LARGE SCALE GENOMIC DNA]</scope>
    <source>
        <strain evidence="5">cv. Malutang</strain>
    </source>
</reference>
<evidence type="ECO:0008006" key="6">
    <source>
        <dbReference type="Google" id="ProtNLM"/>
    </source>
</evidence>
<feature type="domain" description="Zinc knuckle CX2CX4HX4C" evidence="3">
    <location>
        <begin position="155"/>
        <end position="192"/>
    </location>
</feature>
<evidence type="ECO:0000256" key="1">
    <source>
        <dbReference type="SAM" id="MobiDB-lite"/>
    </source>
</evidence>
<dbReference type="EMBL" id="VAHF01000002">
    <property type="protein sequence ID" value="TXG68547.1"/>
    <property type="molecule type" value="Genomic_DNA"/>
</dbReference>
<dbReference type="Proteomes" id="UP000323000">
    <property type="component" value="Chromosome 2"/>
</dbReference>
<dbReference type="PANTHER" id="PTHR31286">
    <property type="entry name" value="GLYCINE-RICH CELL WALL STRUCTURAL PROTEIN 1.8-LIKE"/>
    <property type="match status" value="1"/>
</dbReference>
<dbReference type="AlphaFoldDB" id="A0A5C7IGV6"/>
<name>A0A5C7IGV6_9ROSI</name>
<dbReference type="InterPro" id="IPR025558">
    <property type="entry name" value="DUF4283"/>
</dbReference>